<evidence type="ECO:0000256" key="3">
    <source>
        <dbReference type="SAM" id="Phobius"/>
    </source>
</evidence>
<keyword evidence="3" id="KW-0812">Transmembrane</keyword>
<dbReference type="PANTHER" id="PTHR31234:SF42">
    <property type="entry name" value="LATE EMBRYOGENESIS ABUNDANT (LEA) HYDROXYPROLINE-RICH GLYCOPROTEIN FAMILY"/>
    <property type="match status" value="1"/>
</dbReference>
<keyword evidence="3" id="KW-1133">Transmembrane helix</keyword>
<evidence type="ECO:0000313" key="5">
    <source>
        <dbReference type="Proteomes" id="UP000626092"/>
    </source>
</evidence>
<accession>A0A834GVB2</accession>
<dbReference type="GO" id="GO:0005886">
    <property type="term" value="C:plasma membrane"/>
    <property type="evidence" value="ECO:0007669"/>
    <property type="project" value="TreeGrafter"/>
</dbReference>
<dbReference type="AlphaFoldDB" id="A0A834GVB2"/>
<keyword evidence="2 3" id="KW-0472">Membrane</keyword>
<dbReference type="EMBL" id="WJXA01000006">
    <property type="protein sequence ID" value="KAF7141844.1"/>
    <property type="molecule type" value="Genomic_DNA"/>
</dbReference>
<dbReference type="OrthoDB" id="630676at2759"/>
<protein>
    <recommendedName>
        <fullName evidence="6">Late embryogenesis abundant protein LEA-2 subgroup domain-containing protein</fullName>
    </recommendedName>
</protein>
<gene>
    <name evidence="4" type="ORF">RHSIM_Rhsim06G0233100</name>
</gene>
<sequence length="252" mass="28473">MPSLPPPPSHHPLSQKQAMPTSLNQTVIPKQAMSTSPNQMAIAKKAMKQETSTPELPYVRMRPRRTNPVVWFGAVLCLIFSLLLIFLGIATLIVYLVIKPKSPVFDVPAARLNLIYFDSPENFNGDFAFLANFSNPNPKIDVRFESGEVELYFSNTLISTQAFQPFTERRRKARLVAVHMISSLVYLPTNVGLELQKQVQSNRVAYDIRGTFRVRANLGLIHFSYWLHARCQLEMSSPPTGVLLAKSCRTKR</sequence>
<organism evidence="4 5">
    <name type="scientific">Rhododendron simsii</name>
    <name type="common">Sims's rhododendron</name>
    <dbReference type="NCBI Taxonomy" id="118357"/>
    <lineage>
        <taxon>Eukaryota</taxon>
        <taxon>Viridiplantae</taxon>
        <taxon>Streptophyta</taxon>
        <taxon>Embryophyta</taxon>
        <taxon>Tracheophyta</taxon>
        <taxon>Spermatophyta</taxon>
        <taxon>Magnoliopsida</taxon>
        <taxon>eudicotyledons</taxon>
        <taxon>Gunneridae</taxon>
        <taxon>Pentapetalae</taxon>
        <taxon>asterids</taxon>
        <taxon>Ericales</taxon>
        <taxon>Ericaceae</taxon>
        <taxon>Ericoideae</taxon>
        <taxon>Rhodoreae</taxon>
        <taxon>Rhododendron</taxon>
    </lineage>
</organism>
<dbReference type="GO" id="GO:0098542">
    <property type="term" value="P:defense response to other organism"/>
    <property type="evidence" value="ECO:0007669"/>
    <property type="project" value="InterPro"/>
</dbReference>
<proteinExistence type="predicted"/>
<dbReference type="PANTHER" id="PTHR31234">
    <property type="entry name" value="LATE EMBRYOGENESIS ABUNDANT (LEA) HYDROXYPROLINE-RICH GLYCOPROTEIN FAMILY"/>
    <property type="match status" value="1"/>
</dbReference>
<dbReference type="Proteomes" id="UP000626092">
    <property type="component" value="Unassembled WGS sequence"/>
</dbReference>
<evidence type="ECO:0000256" key="2">
    <source>
        <dbReference type="ARBA" id="ARBA00023136"/>
    </source>
</evidence>
<reference evidence="4" key="1">
    <citation type="submission" date="2019-11" db="EMBL/GenBank/DDBJ databases">
        <authorList>
            <person name="Liu Y."/>
            <person name="Hou J."/>
            <person name="Li T.-Q."/>
            <person name="Guan C.-H."/>
            <person name="Wu X."/>
            <person name="Wu H.-Z."/>
            <person name="Ling F."/>
            <person name="Zhang R."/>
            <person name="Shi X.-G."/>
            <person name="Ren J.-P."/>
            <person name="Chen E.-F."/>
            <person name="Sun J.-M."/>
        </authorList>
    </citation>
    <scope>NUCLEOTIDE SEQUENCE</scope>
    <source>
        <strain evidence="4">Adult_tree_wgs_1</strain>
        <tissue evidence="4">Leaves</tissue>
    </source>
</reference>
<comment type="caution">
    <text evidence="4">The sequence shown here is derived from an EMBL/GenBank/DDBJ whole genome shotgun (WGS) entry which is preliminary data.</text>
</comment>
<feature type="transmembrane region" description="Helical" evidence="3">
    <location>
        <begin position="69"/>
        <end position="98"/>
    </location>
</feature>
<evidence type="ECO:0000256" key="1">
    <source>
        <dbReference type="ARBA" id="ARBA00004370"/>
    </source>
</evidence>
<keyword evidence="5" id="KW-1185">Reference proteome</keyword>
<name>A0A834GVB2_RHOSS</name>
<comment type="subcellular location">
    <subcellularLocation>
        <location evidence="1">Membrane</location>
    </subcellularLocation>
</comment>
<evidence type="ECO:0000313" key="4">
    <source>
        <dbReference type="EMBL" id="KAF7141844.1"/>
    </source>
</evidence>
<evidence type="ECO:0008006" key="6">
    <source>
        <dbReference type="Google" id="ProtNLM"/>
    </source>
</evidence>
<dbReference type="InterPro" id="IPR044839">
    <property type="entry name" value="NDR1-like"/>
</dbReference>